<organism evidence="2 3">
    <name type="scientific">Wuchereria bancrofti</name>
    <dbReference type="NCBI Taxonomy" id="6293"/>
    <lineage>
        <taxon>Eukaryota</taxon>
        <taxon>Metazoa</taxon>
        <taxon>Ecdysozoa</taxon>
        <taxon>Nematoda</taxon>
        <taxon>Chromadorea</taxon>
        <taxon>Rhabditida</taxon>
        <taxon>Spirurina</taxon>
        <taxon>Spiruromorpha</taxon>
        <taxon>Filarioidea</taxon>
        <taxon>Onchocercidae</taxon>
        <taxon>Wuchereria</taxon>
    </lineage>
</organism>
<dbReference type="Proteomes" id="UP000004810">
    <property type="component" value="Unassembled WGS sequence"/>
</dbReference>
<comment type="caution">
    <text evidence="2">The sequence shown here is derived from an EMBL/GenBank/DDBJ whole genome shotgun (WGS) entry which is preliminary data.</text>
</comment>
<feature type="non-terminal residue" evidence="2">
    <location>
        <position position="185"/>
    </location>
</feature>
<dbReference type="AlphaFoldDB" id="J9AHP6"/>
<feature type="compositionally biased region" description="Polar residues" evidence="1">
    <location>
        <begin position="46"/>
        <end position="59"/>
    </location>
</feature>
<gene>
    <name evidence="2" type="ORF">WUBG_15414</name>
</gene>
<proteinExistence type="predicted"/>
<evidence type="ECO:0000313" key="3">
    <source>
        <dbReference type="Proteomes" id="UP000004810"/>
    </source>
</evidence>
<reference evidence="3" key="1">
    <citation type="submission" date="2012-08" db="EMBL/GenBank/DDBJ databases">
        <title>The Genome Sequence of Wuchereria bancrofti.</title>
        <authorList>
            <person name="Nutman T.B."/>
            <person name="Fink D.L."/>
            <person name="Russ C."/>
            <person name="Young S."/>
            <person name="Zeng Q."/>
            <person name="Koehrsen M."/>
            <person name="Alvarado L."/>
            <person name="Berlin A."/>
            <person name="Chapman S.B."/>
            <person name="Chen Z."/>
            <person name="Freedman E."/>
            <person name="Gellesch M."/>
            <person name="Goldberg J."/>
            <person name="Griggs A."/>
            <person name="Gujja S."/>
            <person name="Heilman E.R."/>
            <person name="Heiman D."/>
            <person name="Hepburn T."/>
            <person name="Howarth C."/>
            <person name="Jen D."/>
            <person name="Larson L."/>
            <person name="Lewis B."/>
            <person name="Mehta T."/>
            <person name="Park D."/>
            <person name="Pearson M."/>
            <person name="Roberts A."/>
            <person name="Saif S."/>
            <person name="Shea T."/>
            <person name="Shenoy N."/>
            <person name="Sisk P."/>
            <person name="Stolte C."/>
            <person name="Sykes S."/>
            <person name="Walk T."/>
            <person name="White J."/>
            <person name="Yandava C."/>
            <person name="Haas B."/>
            <person name="Henn M.R."/>
            <person name="Nusbaum C."/>
            <person name="Birren B."/>
        </authorList>
    </citation>
    <scope>NUCLEOTIDE SEQUENCE [LARGE SCALE GENOMIC DNA]</scope>
    <source>
        <strain evidence="3">NA</strain>
    </source>
</reference>
<evidence type="ECO:0000313" key="2">
    <source>
        <dbReference type="EMBL" id="EJW73680.1"/>
    </source>
</evidence>
<feature type="region of interest" description="Disordered" evidence="1">
    <location>
        <begin position="1"/>
        <end position="27"/>
    </location>
</feature>
<feature type="region of interest" description="Disordered" evidence="1">
    <location>
        <begin position="43"/>
        <end position="67"/>
    </location>
</feature>
<dbReference type="EMBL" id="ADBV01013608">
    <property type="protein sequence ID" value="EJW73680.1"/>
    <property type="molecule type" value="Genomic_DNA"/>
</dbReference>
<feature type="non-terminal residue" evidence="2">
    <location>
        <position position="1"/>
    </location>
</feature>
<evidence type="ECO:0000256" key="1">
    <source>
        <dbReference type="SAM" id="MobiDB-lite"/>
    </source>
</evidence>
<name>J9AHP6_WUCBA</name>
<protein>
    <submittedName>
        <fullName evidence="2">Uncharacterized protein</fullName>
    </submittedName>
</protein>
<sequence>PRSGDSTTNCTHRGGHENRGRNKRGNRWKMRKQHNLGETEVVVSHRSATSQYTQNNTRTSNRDSDLNVPASNILKATSSAPIKGIRGLKKVELRNFRDGEKYSDVPSASVGSATLLTEVSNESSLGRTKSNRFRRELPPTEWPIHLEISCKEGPQIQILNDTINRLIDRITEFADLSAGEEILVA</sequence>
<accession>J9AHP6</accession>
<feature type="compositionally biased region" description="Polar residues" evidence="1">
    <location>
        <begin position="1"/>
        <end position="11"/>
    </location>
</feature>